<feature type="compositionally biased region" description="Basic and acidic residues" evidence="1">
    <location>
        <begin position="96"/>
        <end position="111"/>
    </location>
</feature>
<accession>A0A7E5WXW4</accession>
<feature type="compositionally biased region" description="Basic and acidic residues" evidence="1">
    <location>
        <begin position="235"/>
        <end position="252"/>
    </location>
</feature>
<dbReference type="InParanoid" id="A0A7E5WXW4"/>
<dbReference type="AlphaFoldDB" id="A0A7E5WXW4"/>
<feature type="chain" id="PRO_5028956609" evidence="2">
    <location>
        <begin position="20"/>
        <end position="355"/>
    </location>
</feature>
<organism evidence="3 4">
    <name type="scientific">Trichoplusia ni</name>
    <name type="common">Cabbage looper</name>
    <dbReference type="NCBI Taxonomy" id="7111"/>
    <lineage>
        <taxon>Eukaryota</taxon>
        <taxon>Metazoa</taxon>
        <taxon>Ecdysozoa</taxon>
        <taxon>Arthropoda</taxon>
        <taxon>Hexapoda</taxon>
        <taxon>Insecta</taxon>
        <taxon>Pterygota</taxon>
        <taxon>Neoptera</taxon>
        <taxon>Endopterygota</taxon>
        <taxon>Lepidoptera</taxon>
        <taxon>Glossata</taxon>
        <taxon>Ditrysia</taxon>
        <taxon>Noctuoidea</taxon>
        <taxon>Noctuidae</taxon>
        <taxon>Plusiinae</taxon>
        <taxon>Trichoplusia</taxon>
    </lineage>
</organism>
<feature type="signal peptide" evidence="2">
    <location>
        <begin position="1"/>
        <end position="19"/>
    </location>
</feature>
<reference evidence="4" key="1">
    <citation type="submission" date="2025-08" db="UniProtKB">
        <authorList>
            <consortium name="RefSeq"/>
        </authorList>
    </citation>
    <scope>IDENTIFICATION</scope>
</reference>
<feature type="compositionally biased region" description="Basic and acidic residues" evidence="1">
    <location>
        <begin position="177"/>
        <end position="198"/>
    </location>
</feature>
<keyword evidence="2" id="KW-0732">Signal</keyword>
<evidence type="ECO:0000256" key="2">
    <source>
        <dbReference type="SAM" id="SignalP"/>
    </source>
</evidence>
<dbReference type="RefSeq" id="XP_026745011.1">
    <property type="nucleotide sequence ID" value="XM_026889210.1"/>
</dbReference>
<keyword evidence="3" id="KW-1185">Reference proteome</keyword>
<gene>
    <name evidence="4" type="primary">LOC113506364</name>
</gene>
<dbReference type="GeneID" id="113506364"/>
<feature type="region of interest" description="Disordered" evidence="1">
    <location>
        <begin position="177"/>
        <end position="300"/>
    </location>
</feature>
<feature type="compositionally biased region" description="Acidic residues" evidence="1">
    <location>
        <begin position="272"/>
        <end position="282"/>
    </location>
</feature>
<evidence type="ECO:0000313" key="3">
    <source>
        <dbReference type="Proteomes" id="UP000322000"/>
    </source>
</evidence>
<dbReference type="Proteomes" id="UP000322000">
    <property type="component" value="Chromosome 12"/>
</dbReference>
<proteinExistence type="predicted"/>
<dbReference type="KEGG" id="tnl:113506364"/>
<evidence type="ECO:0000256" key="1">
    <source>
        <dbReference type="SAM" id="MobiDB-lite"/>
    </source>
</evidence>
<dbReference type="OrthoDB" id="7481275at2759"/>
<feature type="compositionally biased region" description="Low complexity" evidence="1">
    <location>
        <begin position="112"/>
        <end position="127"/>
    </location>
</feature>
<feature type="region of interest" description="Disordered" evidence="1">
    <location>
        <begin position="80"/>
        <end position="135"/>
    </location>
</feature>
<protein>
    <submittedName>
        <fullName evidence="4">Uncharacterized protein LOC113506364 isoform X1</fullName>
    </submittedName>
</protein>
<name>A0A7E5WXW4_TRINI</name>
<evidence type="ECO:0000313" key="4">
    <source>
        <dbReference type="RefSeq" id="XP_026745011.1"/>
    </source>
</evidence>
<sequence>MKLILFALLGSCFIETLNARLIEKNTDRTLTTESKTTGSSPPIRLTRDVFEEDVLTGFSKEDNIQSDEFVRSYNRRPRHFFKAKGPGGDPPAGARVVRESSEKTEKADKTTKTTSTTSTTSMKPKPSLVKKPIPKYNEMDYDDDFQMKISRSPVRVIDSGEHEDEDFNLDDYDFDVNHDEFIGRGKPLEPRTKHKELQDPFSHPSGKAEPKSPPTPPEVKTQSKLVSPAAHRLSNKKERAVEAPPKHKSEKDDYYDDTSSTKVPEKNKNRDADEEPNDDNEESKEFEGKSSVSSVRMARSPWKINTYVDKLGEKTSSVMSKVLSILPMFPQVPDKNRADELISGRMDPRTGKRIP</sequence>